<evidence type="ECO:0000313" key="1">
    <source>
        <dbReference type="EMBL" id="SUW64328.1"/>
    </source>
</evidence>
<dbReference type="Proteomes" id="UP000255528">
    <property type="component" value="Unassembled WGS sequence"/>
</dbReference>
<name>A0A381C8V8_9ENTR</name>
<gene>
    <name evidence="1" type="ORF">NCTC12119_02832</name>
</gene>
<reference evidence="1 2" key="1">
    <citation type="submission" date="2018-06" db="EMBL/GenBank/DDBJ databases">
        <authorList>
            <consortium name="Pathogen Informatics"/>
            <person name="Doyle S."/>
        </authorList>
    </citation>
    <scope>NUCLEOTIDE SEQUENCE [LARGE SCALE GENOMIC DNA]</scope>
    <source>
        <strain evidence="1 2">NCTC12119</strain>
    </source>
</reference>
<accession>A0A381C8V8</accession>
<sequence length="195" mass="21114">MWYSSALIGGAGQATANYDGAAELREAGKRQMMKYGDGAICVTTTHQLPAPLPEYFNKSIDPLDRDAIHQSPLAYRLYAEIIASTIIDWYSKIDISARSFPQFWCSSTASVATPSSVSNNSINAKLTLTGFANGGVIFTQPRWCRPTKNRSFPVAFTSDDIGFSMGLATVNPSGQVNLSGMTAPNVKVYLDIQLS</sequence>
<proteinExistence type="predicted"/>
<evidence type="ECO:0000313" key="2">
    <source>
        <dbReference type="Proteomes" id="UP000255528"/>
    </source>
</evidence>
<dbReference type="EMBL" id="UIGI01000001">
    <property type="protein sequence ID" value="SUW64328.1"/>
    <property type="molecule type" value="Genomic_DNA"/>
</dbReference>
<protein>
    <submittedName>
        <fullName evidence="1">Uncharacterized protein</fullName>
    </submittedName>
</protein>
<dbReference type="AlphaFoldDB" id="A0A381C8V8"/>
<organism evidence="1 2">
    <name type="scientific">Buttiauxella agrestis</name>
    <dbReference type="NCBI Taxonomy" id="82977"/>
    <lineage>
        <taxon>Bacteria</taxon>
        <taxon>Pseudomonadati</taxon>
        <taxon>Pseudomonadota</taxon>
        <taxon>Gammaproteobacteria</taxon>
        <taxon>Enterobacterales</taxon>
        <taxon>Enterobacteriaceae</taxon>
        <taxon>Buttiauxella</taxon>
    </lineage>
</organism>